<keyword evidence="1" id="KW-1133">Transmembrane helix</keyword>
<sequence>MSDSVEKKRKKRGPVWRFLAVTLGPKAFVSKSFGSDVGSTVTEQYRELKKVNDIDIREAIAQRKAFDFERRCRVNNKSEQDVVGAYKNVAITQGFIWIALSVTVALAVAGMGSLITVAFNSLALIALPIMLLAATHHQICIKEKVFLSPLELLKHLVAKPGTLIPGPLPSDWKLYTSAEVLKGEEKVINRRKIQIRKKGG</sequence>
<dbReference type="EMBL" id="BGZI01000015">
    <property type="protein sequence ID" value="GBO88703.1"/>
    <property type="molecule type" value="Genomic_DNA"/>
</dbReference>
<keyword evidence="1" id="KW-0812">Transmembrane</keyword>
<evidence type="ECO:0000313" key="3">
    <source>
        <dbReference type="Proteomes" id="UP000387223"/>
    </source>
</evidence>
<proteinExistence type="predicted"/>
<dbReference type="AlphaFoldDB" id="A0A5M3Q0J3"/>
<organism evidence="2 3">
    <name type="scientific">Marinobacter salsuginis</name>
    <dbReference type="NCBI Taxonomy" id="418719"/>
    <lineage>
        <taxon>Bacteria</taxon>
        <taxon>Pseudomonadati</taxon>
        <taxon>Pseudomonadota</taxon>
        <taxon>Gammaproteobacteria</taxon>
        <taxon>Pseudomonadales</taxon>
        <taxon>Marinobacteraceae</taxon>
        <taxon>Marinobacter</taxon>
    </lineage>
</organism>
<feature type="transmembrane region" description="Helical" evidence="1">
    <location>
        <begin position="114"/>
        <end position="134"/>
    </location>
</feature>
<gene>
    <name evidence="2" type="ORF">MSSD14B_23710</name>
</gene>
<keyword evidence="1" id="KW-0472">Membrane</keyword>
<reference evidence="2 3" key="1">
    <citation type="journal article" date="2019" name="J. Gen. Appl. Microbiol.">
        <title>Aerobic degradation of cis-dichloroethene by the marine bacterium Marinobacter salsuginis strain 5N-3.</title>
        <authorList>
            <person name="Inoue Y."/>
            <person name="Fukunaga Y."/>
            <person name="Katsumata H."/>
            <person name="Ohji S."/>
            <person name="Hosoyama A."/>
            <person name="Mori K."/>
            <person name="Ando K."/>
        </authorList>
    </citation>
    <scope>NUCLEOTIDE SEQUENCE [LARGE SCALE GENOMIC DNA]</scope>
    <source>
        <strain evidence="2 3">NBRC 109114</strain>
    </source>
</reference>
<name>A0A5M3Q0J3_9GAMM</name>
<protein>
    <submittedName>
        <fullName evidence="2">Uncharacterized protein</fullName>
    </submittedName>
</protein>
<dbReference type="RefSeq" id="WP_153637283.1">
    <property type="nucleotide sequence ID" value="NZ_BGZI01000015.1"/>
</dbReference>
<accession>A0A5M3Q0J3</accession>
<feature type="transmembrane region" description="Helical" evidence="1">
    <location>
        <begin position="89"/>
        <end position="108"/>
    </location>
</feature>
<evidence type="ECO:0000256" key="1">
    <source>
        <dbReference type="SAM" id="Phobius"/>
    </source>
</evidence>
<dbReference type="Proteomes" id="UP000387223">
    <property type="component" value="Unassembled WGS sequence"/>
</dbReference>
<evidence type="ECO:0000313" key="2">
    <source>
        <dbReference type="EMBL" id="GBO88703.1"/>
    </source>
</evidence>
<comment type="caution">
    <text evidence="2">The sequence shown here is derived from an EMBL/GenBank/DDBJ whole genome shotgun (WGS) entry which is preliminary data.</text>
</comment>